<dbReference type="EMBL" id="BGZK01000838">
    <property type="protein sequence ID" value="GBP62308.1"/>
    <property type="molecule type" value="Genomic_DNA"/>
</dbReference>
<dbReference type="PANTHER" id="PTHR47027">
    <property type="entry name" value="REVERSE TRANSCRIPTASE DOMAIN-CONTAINING PROTEIN"/>
    <property type="match status" value="1"/>
</dbReference>
<sequence>MQYAGCAQPARGERPAGARGIDRRALTSLHFDVATSCLNLANRSTVPALKFDPDVVFDFDLGETLNSNPEPIFGFDPGLVVNPGPGPGLDSTAYPAFDSVIAHSSNFYLGQTVSYNEQAPEEINKRITNGWKRYWSLKEIFKSIEMSLSIKRKIFITCILPVITYGCKTWSLTNHHRNKLERCQRVMERSMMGIK</sequence>
<proteinExistence type="predicted"/>
<reference evidence="1 2" key="1">
    <citation type="journal article" date="2019" name="Commun. Biol.">
        <title>The bagworm genome reveals a unique fibroin gene that provides high tensile strength.</title>
        <authorList>
            <person name="Kono N."/>
            <person name="Nakamura H."/>
            <person name="Ohtoshi R."/>
            <person name="Tomita M."/>
            <person name="Numata K."/>
            <person name="Arakawa K."/>
        </authorList>
    </citation>
    <scope>NUCLEOTIDE SEQUENCE [LARGE SCALE GENOMIC DNA]</scope>
</reference>
<keyword evidence="2" id="KW-1185">Reference proteome</keyword>
<name>A0A4C1XFV7_EUMVA</name>
<protein>
    <submittedName>
        <fullName evidence="1">Uncharacterized protein</fullName>
    </submittedName>
</protein>
<dbReference type="OrthoDB" id="410104at2759"/>
<dbReference type="AlphaFoldDB" id="A0A4C1XFV7"/>
<organism evidence="1 2">
    <name type="scientific">Eumeta variegata</name>
    <name type="common">Bagworm moth</name>
    <name type="synonym">Eumeta japonica</name>
    <dbReference type="NCBI Taxonomy" id="151549"/>
    <lineage>
        <taxon>Eukaryota</taxon>
        <taxon>Metazoa</taxon>
        <taxon>Ecdysozoa</taxon>
        <taxon>Arthropoda</taxon>
        <taxon>Hexapoda</taxon>
        <taxon>Insecta</taxon>
        <taxon>Pterygota</taxon>
        <taxon>Neoptera</taxon>
        <taxon>Endopterygota</taxon>
        <taxon>Lepidoptera</taxon>
        <taxon>Glossata</taxon>
        <taxon>Ditrysia</taxon>
        <taxon>Tineoidea</taxon>
        <taxon>Psychidae</taxon>
        <taxon>Oiketicinae</taxon>
        <taxon>Eumeta</taxon>
    </lineage>
</organism>
<dbReference type="Proteomes" id="UP000299102">
    <property type="component" value="Unassembled WGS sequence"/>
</dbReference>
<comment type="caution">
    <text evidence="1">The sequence shown here is derived from an EMBL/GenBank/DDBJ whole genome shotgun (WGS) entry which is preliminary data.</text>
</comment>
<dbReference type="PANTHER" id="PTHR47027:SF29">
    <property type="entry name" value="C2H2-TYPE DOMAIN-CONTAINING PROTEIN"/>
    <property type="match status" value="1"/>
</dbReference>
<evidence type="ECO:0000313" key="2">
    <source>
        <dbReference type="Proteomes" id="UP000299102"/>
    </source>
</evidence>
<accession>A0A4C1XFV7</accession>
<gene>
    <name evidence="1" type="ORF">EVAR_48481_1</name>
</gene>
<evidence type="ECO:0000313" key="1">
    <source>
        <dbReference type="EMBL" id="GBP62308.1"/>
    </source>
</evidence>